<evidence type="ECO:0000259" key="1">
    <source>
        <dbReference type="SMART" id="SM00065"/>
    </source>
</evidence>
<evidence type="ECO:0000313" key="3">
    <source>
        <dbReference type="Proteomes" id="UP000244496"/>
    </source>
</evidence>
<dbReference type="SMART" id="SM00065">
    <property type="entry name" value="GAF"/>
    <property type="match status" value="1"/>
</dbReference>
<dbReference type="InterPro" id="IPR029016">
    <property type="entry name" value="GAF-like_dom_sf"/>
</dbReference>
<dbReference type="AlphaFoldDB" id="A0A2S0UMW1"/>
<dbReference type="Proteomes" id="UP000244496">
    <property type="component" value="Chromosome"/>
</dbReference>
<protein>
    <recommendedName>
        <fullName evidence="1">GAF domain-containing protein</fullName>
    </recommendedName>
</protein>
<gene>
    <name evidence="2" type="ORF">HYN69_12095</name>
</gene>
<dbReference type="InterPro" id="IPR003018">
    <property type="entry name" value="GAF"/>
</dbReference>
<dbReference type="KEGG" id="geh:HYN69_12095"/>
<evidence type="ECO:0000313" key="2">
    <source>
        <dbReference type="EMBL" id="AWB49145.1"/>
    </source>
</evidence>
<dbReference type="Pfam" id="PF01590">
    <property type="entry name" value="GAF"/>
    <property type="match status" value="1"/>
</dbReference>
<dbReference type="EMBL" id="CP028918">
    <property type="protein sequence ID" value="AWB49145.1"/>
    <property type="molecule type" value="Genomic_DNA"/>
</dbReference>
<dbReference type="SUPFAM" id="SSF55781">
    <property type="entry name" value="GAF domain-like"/>
    <property type="match status" value="1"/>
</dbReference>
<accession>A0A2S0UMW1</accession>
<organism evidence="2 3">
    <name type="scientific">Paragemmobacter aquarius</name>
    <dbReference type="NCBI Taxonomy" id="2169400"/>
    <lineage>
        <taxon>Bacteria</taxon>
        <taxon>Pseudomonadati</taxon>
        <taxon>Pseudomonadota</taxon>
        <taxon>Alphaproteobacteria</taxon>
        <taxon>Rhodobacterales</taxon>
        <taxon>Paracoccaceae</taxon>
        <taxon>Paragemmobacter</taxon>
    </lineage>
</organism>
<feature type="domain" description="GAF" evidence="1">
    <location>
        <begin position="13"/>
        <end position="158"/>
    </location>
</feature>
<dbReference type="PANTHER" id="PTHR43102">
    <property type="entry name" value="SLR1143 PROTEIN"/>
    <property type="match status" value="1"/>
</dbReference>
<name>A0A2S0UMW1_9RHOB</name>
<proteinExistence type="predicted"/>
<sequence>MRSVHRTGLMDSAHSDRFDIYTDLMRRLSGFPVAYCGLIDEARQYFLSHNFPQCMQVPEVPRDQTLCQFALTQPTPYIVADMRLHEKLSVHPLVTGEPRFVAWAAFPLVTAEGHVLGTLCATDYEPRHLTADQIEIMRRVASELALVIEAQVELREASARRFASALSQLSDQPSLDRTETAVRYLRLCEGTPGSADDYHRLAASGLVDKGPAGEAVLSALGRNLQSRLGLAPSGFAARRTVLSSDALMADLLDLVGV</sequence>
<keyword evidence="3" id="KW-1185">Reference proteome</keyword>
<dbReference type="PANTHER" id="PTHR43102:SF2">
    <property type="entry name" value="GAF DOMAIN-CONTAINING PROTEIN"/>
    <property type="match status" value="1"/>
</dbReference>
<dbReference type="Gene3D" id="3.30.450.40">
    <property type="match status" value="1"/>
</dbReference>
<reference evidence="2 3" key="1">
    <citation type="submission" date="2018-04" db="EMBL/GenBank/DDBJ databases">
        <title>Genome sequencing of Gemmobacter.</title>
        <authorList>
            <person name="Yi H."/>
            <person name="Baek M.-G."/>
        </authorList>
    </citation>
    <scope>NUCLEOTIDE SEQUENCE [LARGE SCALE GENOMIC DNA]</scope>
    <source>
        <strain evidence="2 3">HYN0069</strain>
    </source>
</reference>